<dbReference type="GO" id="GO:0005886">
    <property type="term" value="C:plasma membrane"/>
    <property type="evidence" value="ECO:0007669"/>
    <property type="project" value="TreeGrafter"/>
</dbReference>
<keyword evidence="6" id="KW-0915">Sodium</keyword>
<keyword evidence="8 12" id="KW-0472">Membrane</keyword>
<dbReference type="PANTHER" id="PTHR11690:SF300">
    <property type="entry name" value="PICKPOCKET PROTEIN 19"/>
    <property type="match status" value="1"/>
</dbReference>
<evidence type="ECO:0000256" key="7">
    <source>
        <dbReference type="ARBA" id="ARBA00023065"/>
    </source>
</evidence>
<name>A0AAN8JR31_PATCE</name>
<organism evidence="13 14">
    <name type="scientific">Patella caerulea</name>
    <name type="common">Rayed Mediterranean limpet</name>
    <dbReference type="NCBI Taxonomy" id="87958"/>
    <lineage>
        <taxon>Eukaryota</taxon>
        <taxon>Metazoa</taxon>
        <taxon>Spiralia</taxon>
        <taxon>Lophotrochozoa</taxon>
        <taxon>Mollusca</taxon>
        <taxon>Gastropoda</taxon>
        <taxon>Patellogastropoda</taxon>
        <taxon>Patelloidea</taxon>
        <taxon>Patellidae</taxon>
        <taxon>Patella</taxon>
    </lineage>
</organism>
<proteinExistence type="inferred from homology"/>
<evidence type="ECO:0000313" key="13">
    <source>
        <dbReference type="EMBL" id="KAK6182491.1"/>
    </source>
</evidence>
<evidence type="ECO:0000256" key="10">
    <source>
        <dbReference type="ARBA" id="ARBA00023303"/>
    </source>
</evidence>
<evidence type="ECO:0000256" key="6">
    <source>
        <dbReference type="ARBA" id="ARBA00023053"/>
    </source>
</evidence>
<keyword evidence="14" id="KW-1185">Reference proteome</keyword>
<dbReference type="PRINTS" id="PR01078">
    <property type="entry name" value="AMINACHANNEL"/>
</dbReference>
<evidence type="ECO:0000256" key="11">
    <source>
        <dbReference type="RuleBase" id="RU000679"/>
    </source>
</evidence>
<reference evidence="13 14" key="1">
    <citation type="submission" date="2024-01" db="EMBL/GenBank/DDBJ databases">
        <title>The genome of the rayed Mediterranean limpet Patella caerulea (Linnaeus, 1758).</title>
        <authorList>
            <person name="Anh-Thu Weber A."/>
            <person name="Halstead-Nussloch G."/>
        </authorList>
    </citation>
    <scope>NUCLEOTIDE SEQUENCE [LARGE SCALE GENOMIC DNA]</scope>
    <source>
        <strain evidence="13">AATW-2023a</strain>
        <tissue evidence="13">Whole specimen</tissue>
    </source>
</reference>
<evidence type="ECO:0000256" key="2">
    <source>
        <dbReference type="ARBA" id="ARBA00022448"/>
    </source>
</evidence>
<sequence>MKKYVEEDDDTVTETKGKSAIEVRDLLVHYAKHSTMHGVPSIVGSKLYRGRNIFWVIVVLVMGALLVTTIYVQLSDYYRYPTVTSVNVNYLEEDDFPAITVCDLNIFNKAFVSKMDDRTQKYMTFLTEISGIYHLVGKRFLRALVKGDKSPPTNKTADDIVQTLFEQVNDMIKGTGLKCAWGDYYWENCDSALTTRVTEMGICFTVDTRKLVRNHHGSAKPNPVSNSLRGFNVVITTIRTDIPYRLYQFEGFKIVLHDHDEDPLPQSRGFVVGANCSTEVEVSKSVRIGLEPPFLAFGGSTCIDTNSDKFTNPLKRFNFYTKEACEKECFMDYVVKFCGCRHFLHPGNESLCSIEHLSGCYRHAEATYYKGDSNGTAKAECVCPLPCRESTHKASVTCAKFRPTAPFEKILDNASIDADVVTLHVFFADPVVTVIEQVPVYTLEKLLGSIGGQVGLFMGFSLITVAEMFELIFLLVTRGRLLHQERYEKEAEMQQLANLNAR</sequence>
<protein>
    <submittedName>
        <fullName evidence="13">Uncharacterized protein</fullName>
    </submittedName>
</protein>
<dbReference type="PANTHER" id="PTHR11690">
    <property type="entry name" value="AMILORIDE-SENSITIVE SODIUM CHANNEL-RELATED"/>
    <property type="match status" value="1"/>
</dbReference>
<dbReference type="InterPro" id="IPR001873">
    <property type="entry name" value="ENaC"/>
</dbReference>
<keyword evidence="10 11" id="KW-0407">Ion channel</keyword>
<comment type="subcellular location">
    <subcellularLocation>
        <location evidence="1">Membrane</location>
        <topology evidence="1">Multi-pass membrane protein</topology>
    </subcellularLocation>
</comment>
<keyword evidence="4 11" id="KW-0812">Transmembrane</keyword>
<comment type="caution">
    <text evidence="13">The sequence shown here is derived from an EMBL/GenBank/DDBJ whole genome shotgun (WGS) entry which is preliminary data.</text>
</comment>
<comment type="similarity">
    <text evidence="11">Belongs to the amiloride-sensitive sodium channel (TC 1.A.6) family.</text>
</comment>
<evidence type="ECO:0000256" key="3">
    <source>
        <dbReference type="ARBA" id="ARBA00022461"/>
    </source>
</evidence>
<accession>A0AAN8JR31</accession>
<dbReference type="Pfam" id="PF00858">
    <property type="entry name" value="ASC"/>
    <property type="match status" value="1"/>
</dbReference>
<keyword evidence="5 12" id="KW-1133">Transmembrane helix</keyword>
<evidence type="ECO:0000313" key="14">
    <source>
        <dbReference type="Proteomes" id="UP001347796"/>
    </source>
</evidence>
<evidence type="ECO:0000256" key="4">
    <source>
        <dbReference type="ARBA" id="ARBA00022692"/>
    </source>
</evidence>
<gene>
    <name evidence="13" type="ORF">SNE40_010170</name>
</gene>
<dbReference type="Gene3D" id="1.10.287.770">
    <property type="entry name" value="YojJ-like"/>
    <property type="match status" value="1"/>
</dbReference>
<keyword evidence="3 11" id="KW-0894">Sodium channel</keyword>
<evidence type="ECO:0000256" key="1">
    <source>
        <dbReference type="ARBA" id="ARBA00004141"/>
    </source>
</evidence>
<dbReference type="Gene3D" id="1.10.287.820">
    <property type="entry name" value="Acid-sensing ion channel domain"/>
    <property type="match status" value="1"/>
</dbReference>
<keyword evidence="2 11" id="KW-0813">Transport</keyword>
<evidence type="ECO:0000256" key="8">
    <source>
        <dbReference type="ARBA" id="ARBA00023136"/>
    </source>
</evidence>
<keyword evidence="9 11" id="KW-0739">Sodium transport</keyword>
<keyword evidence="7 11" id="KW-0406">Ion transport</keyword>
<dbReference type="AlphaFoldDB" id="A0AAN8JR31"/>
<evidence type="ECO:0000256" key="12">
    <source>
        <dbReference type="SAM" id="Phobius"/>
    </source>
</evidence>
<dbReference type="EMBL" id="JAZGQO010000007">
    <property type="protein sequence ID" value="KAK6182491.1"/>
    <property type="molecule type" value="Genomic_DNA"/>
</dbReference>
<feature type="transmembrane region" description="Helical" evidence="12">
    <location>
        <begin position="454"/>
        <end position="476"/>
    </location>
</feature>
<dbReference type="Proteomes" id="UP001347796">
    <property type="component" value="Unassembled WGS sequence"/>
</dbReference>
<dbReference type="GO" id="GO:0015280">
    <property type="term" value="F:ligand-gated sodium channel activity"/>
    <property type="evidence" value="ECO:0007669"/>
    <property type="project" value="TreeGrafter"/>
</dbReference>
<feature type="transmembrane region" description="Helical" evidence="12">
    <location>
        <begin position="53"/>
        <end position="74"/>
    </location>
</feature>
<evidence type="ECO:0000256" key="9">
    <source>
        <dbReference type="ARBA" id="ARBA00023201"/>
    </source>
</evidence>
<evidence type="ECO:0000256" key="5">
    <source>
        <dbReference type="ARBA" id="ARBA00022989"/>
    </source>
</evidence>